<evidence type="ECO:0000313" key="1">
    <source>
        <dbReference type="EMBL" id="HJE97773.1"/>
    </source>
</evidence>
<dbReference type="RefSeq" id="WP_085898811.1">
    <property type="nucleotide sequence ID" value="NZ_CP113926.1"/>
</dbReference>
<protein>
    <submittedName>
        <fullName evidence="1">FeoB-associated Cys-rich membrane protein</fullName>
    </submittedName>
</protein>
<dbReference type="AlphaFoldDB" id="A0A921FC73"/>
<reference evidence="1" key="1">
    <citation type="journal article" date="2021" name="PeerJ">
        <title>Extensive microbial diversity within the chicken gut microbiome revealed by metagenomics and culture.</title>
        <authorList>
            <person name="Gilroy R."/>
            <person name="Ravi A."/>
            <person name="Getino M."/>
            <person name="Pursley I."/>
            <person name="Horton D.L."/>
            <person name="Alikhan N.F."/>
            <person name="Baker D."/>
            <person name="Gharbi K."/>
            <person name="Hall N."/>
            <person name="Watson M."/>
            <person name="Adriaenssens E.M."/>
            <person name="Foster-Nyarko E."/>
            <person name="Jarju S."/>
            <person name="Secka A."/>
            <person name="Antonio M."/>
            <person name="Oren A."/>
            <person name="Chaudhuri R.R."/>
            <person name="La Ragione R."/>
            <person name="Hildebrand F."/>
            <person name="Pallen M.J."/>
        </authorList>
    </citation>
    <scope>NUCLEOTIDE SEQUENCE</scope>
    <source>
        <strain evidence="1">CHK174-6876</strain>
    </source>
</reference>
<accession>A0A921FC73</accession>
<dbReference type="Proteomes" id="UP000707535">
    <property type="component" value="Unassembled WGS sequence"/>
</dbReference>
<organism evidence="1 2">
    <name type="scientific">Ligilactobacillus acidipiscis</name>
    <dbReference type="NCBI Taxonomy" id="89059"/>
    <lineage>
        <taxon>Bacteria</taxon>
        <taxon>Bacillati</taxon>
        <taxon>Bacillota</taxon>
        <taxon>Bacilli</taxon>
        <taxon>Lactobacillales</taxon>
        <taxon>Lactobacillaceae</taxon>
        <taxon>Ligilactobacillus</taxon>
    </lineage>
</organism>
<comment type="caution">
    <text evidence="1">The sequence shown here is derived from an EMBL/GenBank/DDBJ whole genome shotgun (WGS) entry which is preliminary data.</text>
</comment>
<sequence length="52" mass="5734">MIATIILGILIFGFFAYVVYKKFIKNHGAADCHSCDDIGCPLADAAKMNKKR</sequence>
<name>A0A921FC73_9LACO</name>
<gene>
    <name evidence="1" type="ORF">K8V00_09135</name>
</gene>
<reference evidence="1" key="2">
    <citation type="submission" date="2021-09" db="EMBL/GenBank/DDBJ databases">
        <authorList>
            <person name="Gilroy R."/>
        </authorList>
    </citation>
    <scope>NUCLEOTIDE SEQUENCE</scope>
    <source>
        <strain evidence="1">CHK174-6876</strain>
    </source>
</reference>
<dbReference type="EMBL" id="DYXG01000093">
    <property type="protein sequence ID" value="HJE97773.1"/>
    <property type="molecule type" value="Genomic_DNA"/>
</dbReference>
<evidence type="ECO:0000313" key="2">
    <source>
        <dbReference type="Proteomes" id="UP000707535"/>
    </source>
</evidence>
<proteinExistence type="predicted"/>